<dbReference type="InterPro" id="IPR004620">
    <property type="entry name" value="MTHF_reductase_bac"/>
</dbReference>
<reference evidence="13 14" key="1">
    <citation type="journal article" date="2015" name="Genome Announc.">
        <title>Expanding the biotechnology potential of lactobacilli through comparative genomics of 213 strains and associated genera.</title>
        <authorList>
            <person name="Sun Z."/>
            <person name="Harris H.M."/>
            <person name="McCann A."/>
            <person name="Guo C."/>
            <person name="Argimon S."/>
            <person name="Zhang W."/>
            <person name="Yang X."/>
            <person name="Jeffery I.B."/>
            <person name="Cooney J.C."/>
            <person name="Kagawa T.F."/>
            <person name="Liu W."/>
            <person name="Song Y."/>
            <person name="Salvetti E."/>
            <person name="Wrobel A."/>
            <person name="Rasinkangas P."/>
            <person name="Parkhill J."/>
            <person name="Rea M.C."/>
            <person name="O'Sullivan O."/>
            <person name="Ritari J."/>
            <person name="Douillard F.P."/>
            <person name="Paul Ross R."/>
            <person name="Yang R."/>
            <person name="Briner A.E."/>
            <person name="Felis G.E."/>
            <person name="de Vos W.M."/>
            <person name="Barrangou R."/>
            <person name="Klaenhammer T.R."/>
            <person name="Caufield P.W."/>
            <person name="Cui Y."/>
            <person name="Zhang H."/>
            <person name="O'Toole P.W."/>
        </authorList>
    </citation>
    <scope>NUCLEOTIDE SEQUENCE [LARGE SCALE GENOMIC DNA]</scope>
    <source>
        <strain evidence="13 14">DSM 23365</strain>
    </source>
</reference>
<comment type="catalytic activity">
    <reaction evidence="11">
        <text>(6S)-5-methyl-5,6,7,8-tetrahydrofolate + NAD(+) = (6R)-5,10-methylene-5,6,7,8-tetrahydrofolate + NADH + H(+)</text>
        <dbReference type="Rhea" id="RHEA:19821"/>
        <dbReference type="ChEBI" id="CHEBI:15378"/>
        <dbReference type="ChEBI" id="CHEBI:15636"/>
        <dbReference type="ChEBI" id="CHEBI:18608"/>
        <dbReference type="ChEBI" id="CHEBI:57540"/>
        <dbReference type="ChEBI" id="CHEBI:57945"/>
        <dbReference type="EC" id="1.5.1.54"/>
    </reaction>
    <physiologicalReaction direction="right-to-left" evidence="11">
        <dbReference type="Rhea" id="RHEA:19823"/>
    </physiologicalReaction>
</comment>
<keyword evidence="9" id="KW-0486">Methionine biosynthesis</keyword>
<dbReference type="GO" id="GO:0106312">
    <property type="term" value="F:methylenetetrahydrofolate reductase (NADH) activity"/>
    <property type="evidence" value="ECO:0007669"/>
    <property type="project" value="UniProtKB-EC"/>
</dbReference>
<dbReference type="OrthoDB" id="9812555at2"/>
<evidence type="ECO:0000256" key="6">
    <source>
        <dbReference type="ARBA" id="ARBA00022827"/>
    </source>
</evidence>
<name>A0A0R2F1G1_9LACO</name>
<dbReference type="Pfam" id="PF02219">
    <property type="entry name" value="MTHFR"/>
    <property type="match status" value="1"/>
</dbReference>
<dbReference type="RefSeq" id="WP_054737128.1">
    <property type="nucleotide sequence ID" value="NZ_AYZM01000096.1"/>
</dbReference>
<keyword evidence="7 12" id="KW-0560">Oxidoreductase</keyword>
<dbReference type="EC" id="1.5.1.54" evidence="12"/>
<proteinExistence type="inferred from homology"/>
<evidence type="ECO:0000256" key="8">
    <source>
        <dbReference type="ARBA" id="ARBA00023027"/>
    </source>
</evidence>
<evidence type="ECO:0000256" key="10">
    <source>
        <dbReference type="ARBA" id="ARBA00034478"/>
    </source>
</evidence>
<comment type="caution">
    <text evidence="13">The sequence shown here is derived from an EMBL/GenBank/DDBJ whole genome shotgun (WGS) entry which is preliminary data.</text>
</comment>
<comment type="pathway">
    <text evidence="2 12">One-carbon metabolism; tetrahydrofolate interconversion.</text>
</comment>
<dbReference type="AlphaFoldDB" id="A0A0R2F1G1"/>
<keyword evidence="4" id="KW-0028">Amino-acid biosynthesis</keyword>
<dbReference type="CDD" id="cd00537">
    <property type="entry name" value="MTHFR"/>
    <property type="match status" value="1"/>
</dbReference>
<keyword evidence="14" id="KW-1185">Reference proteome</keyword>
<accession>A0A0R2F1G1</accession>
<comment type="cofactor">
    <cofactor evidence="1 12">
        <name>FAD</name>
        <dbReference type="ChEBI" id="CHEBI:57692"/>
    </cofactor>
</comment>
<evidence type="ECO:0000256" key="11">
    <source>
        <dbReference type="ARBA" id="ARBA00048628"/>
    </source>
</evidence>
<evidence type="ECO:0000256" key="9">
    <source>
        <dbReference type="ARBA" id="ARBA00023167"/>
    </source>
</evidence>
<evidence type="ECO:0000256" key="2">
    <source>
        <dbReference type="ARBA" id="ARBA00004777"/>
    </source>
</evidence>
<keyword evidence="6 12" id="KW-0274">FAD</keyword>
<comment type="similarity">
    <text evidence="3 12">Belongs to the methylenetetrahydrofolate reductase family.</text>
</comment>
<evidence type="ECO:0000313" key="14">
    <source>
        <dbReference type="Proteomes" id="UP000051442"/>
    </source>
</evidence>
<dbReference type="InterPro" id="IPR029041">
    <property type="entry name" value="FAD-linked_oxidoreductase-like"/>
</dbReference>
<dbReference type="PANTHER" id="PTHR45754">
    <property type="entry name" value="METHYLENETETRAHYDROFOLATE REDUCTASE"/>
    <property type="match status" value="1"/>
</dbReference>
<evidence type="ECO:0000256" key="5">
    <source>
        <dbReference type="ARBA" id="ARBA00022630"/>
    </source>
</evidence>
<dbReference type="PANTHER" id="PTHR45754:SF3">
    <property type="entry name" value="METHYLENETETRAHYDROFOLATE REDUCTASE (NADPH)"/>
    <property type="match status" value="1"/>
</dbReference>
<dbReference type="STRING" id="1423804.FD14_GL000792"/>
<dbReference type="NCBIfam" id="TIGR00676">
    <property type="entry name" value="fadh2"/>
    <property type="match status" value="1"/>
</dbReference>
<evidence type="ECO:0000313" key="13">
    <source>
        <dbReference type="EMBL" id="KRN22376.1"/>
    </source>
</evidence>
<dbReference type="InterPro" id="IPR003171">
    <property type="entry name" value="Mehydrof_redctse-like"/>
</dbReference>
<evidence type="ECO:0000256" key="12">
    <source>
        <dbReference type="RuleBase" id="RU003862"/>
    </source>
</evidence>
<gene>
    <name evidence="13" type="ORF">FD14_GL000792</name>
</gene>
<dbReference type="EMBL" id="AYZM01000096">
    <property type="protein sequence ID" value="KRN22376.1"/>
    <property type="molecule type" value="Genomic_DNA"/>
</dbReference>
<sequence>MKVVNCFNERPVISFEIFPPRPNASEKALDRFYTSLETLASLKPAYISVTYGAGGGDNKSGTLDLCHYIKEQYGIEAVPHIPGLNFTKAGVQQYLKELEADGLDNVLALRGDLPEDGHIPGDFQYASDLVTEIKRDGDFNVLGACYPDVHPEAKDSVSDIRGLKCKVDAGVSQLITQLFFENEHYYQFLERCELASIDVPVQAGIMPVVNERQIRKMATMNGVALPPKFLKMMAHYQDNKIAMRDAGIAYAVDQIVDLLSEGVDGVHLYTMDNPVVTKRICEAIATLI</sequence>
<dbReference type="GO" id="GO:0005829">
    <property type="term" value="C:cytosol"/>
    <property type="evidence" value="ECO:0007669"/>
    <property type="project" value="InterPro"/>
</dbReference>
<keyword evidence="8" id="KW-0520">NAD</keyword>
<dbReference type="GO" id="GO:0071949">
    <property type="term" value="F:FAD binding"/>
    <property type="evidence" value="ECO:0007669"/>
    <property type="project" value="TreeGrafter"/>
</dbReference>
<dbReference type="SUPFAM" id="SSF51730">
    <property type="entry name" value="FAD-linked oxidoreductase"/>
    <property type="match status" value="1"/>
</dbReference>
<dbReference type="GO" id="GO:0009086">
    <property type="term" value="P:methionine biosynthetic process"/>
    <property type="evidence" value="ECO:0007669"/>
    <property type="project" value="UniProtKB-KW"/>
</dbReference>
<organism evidence="13 14">
    <name type="scientific">Secundilactobacillus similis DSM 23365 = JCM 2765</name>
    <dbReference type="NCBI Taxonomy" id="1423804"/>
    <lineage>
        <taxon>Bacteria</taxon>
        <taxon>Bacillati</taxon>
        <taxon>Bacillota</taxon>
        <taxon>Bacilli</taxon>
        <taxon>Lactobacillales</taxon>
        <taxon>Lactobacillaceae</taxon>
        <taxon>Secundilactobacillus</taxon>
    </lineage>
</organism>
<protein>
    <recommendedName>
        <fullName evidence="12">Methylenetetrahydrofolate reductase</fullName>
        <ecNumber evidence="12">1.5.1.54</ecNumber>
    </recommendedName>
</protein>
<evidence type="ECO:0000256" key="3">
    <source>
        <dbReference type="ARBA" id="ARBA00006743"/>
    </source>
</evidence>
<dbReference type="Gene3D" id="3.20.20.220">
    <property type="match status" value="1"/>
</dbReference>
<dbReference type="GO" id="GO:0035999">
    <property type="term" value="P:tetrahydrofolate interconversion"/>
    <property type="evidence" value="ECO:0007669"/>
    <property type="project" value="UniProtKB-UniPathway"/>
</dbReference>
<evidence type="ECO:0000256" key="4">
    <source>
        <dbReference type="ARBA" id="ARBA00022605"/>
    </source>
</evidence>
<comment type="pathway">
    <text evidence="10">Amino-acid biosynthesis; L-methionine biosynthesis via de novo pathway.</text>
</comment>
<evidence type="ECO:0000256" key="1">
    <source>
        <dbReference type="ARBA" id="ARBA00001974"/>
    </source>
</evidence>
<dbReference type="Proteomes" id="UP000051442">
    <property type="component" value="Unassembled WGS sequence"/>
</dbReference>
<dbReference type="PATRIC" id="fig|1423804.4.peg.849"/>
<evidence type="ECO:0000256" key="7">
    <source>
        <dbReference type="ARBA" id="ARBA00023002"/>
    </source>
</evidence>
<dbReference type="UniPathway" id="UPA00193"/>
<keyword evidence="5 12" id="KW-0285">Flavoprotein</keyword>